<feature type="transmembrane region" description="Helical" evidence="1">
    <location>
        <begin position="79"/>
        <end position="96"/>
    </location>
</feature>
<evidence type="ECO:0000313" key="2">
    <source>
        <dbReference type="EMBL" id="KAK6588000.1"/>
    </source>
</evidence>
<keyword evidence="1 2" id="KW-0812">Transmembrane</keyword>
<keyword evidence="1" id="KW-0472">Membrane</keyword>
<evidence type="ECO:0000256" key="1">
    <source>
        <dbReference type="SAM" id="Phobius"/>
    </source>
</evidence>
<proteinExistence type="predicted"/>
<feature type="transmembrane region" description="Helical" evidence="1">
    <location>
        <begin position="102"/>
        <end position="119"/>
    </location>
</feature>
<organism evidence="2 3">
    <name type="scientific">Cryptosporidium xiaoi</name>
    <dbReference type="NCBI Taxonomy" id="659607"/>
    <lineage>
        <taxon>Eukaryota</taxon>
        <taxon>Sar</taxon>
        <taxon>Alveolata</taxon>
        <taxon>Apicomplexa</taxon>
        <taxon>Conoidasida</taxon>
        <taxon>Coccidia</taxon>
        <taxon>Eucoccidiorida</taxon>
        <taxon>Eimeriorina</taxon>
        <taxon>Cryptosporidiidae</taxon>
        <taxon>Cryptosporidium</taxon>
    </lineage>
</organism>
<feature type="transmembrane region" description="Helical" evidence="1">
    <location>
        <begin position="270"/>
        <end position="286"/>
    </location>
</feature>
<accession>A0AAV9XTC2</accession>
<feature type="transmembrane region" description="Helical" evidence="1">
    <location>
        <begin position="240"/>
        <end position="258"/>
    </location>
</feature>
<dbReference type="AlphaFoldDB" id="A0AAV9XTC2"/>
<sequence>MENINEFESSKSEKTLLGTVNYCNQNNDNGNGNSEKSETKEEKCDHILEKKVTELFPAYMEDLTKTPLVFDEFESTRNLLMLLSFVFFSIGVIDIIVSRSYLGIASILTTMFILFFRYGQRNRLHSSLFVLKIIMLMSIITWIYTSRITNTDELDIPLVKKIWPLFILQFTLMFFLTLWLLLVFLSGYSSKSQQTFYIDEKEHRISSNMYFSSISVINLYTISTGLEFGIFLLFLIEASYIVAIIPFLSILTSYLYIASKSRKVLQYTEILLPFIMLSYVIIRTIFDWVAPNEYTSKLGALMVTNMAIKQVIGLSILFIPLVNYYDMLKNCSTSNIFMVISYRQFNVDIAKEESEQKDALLNQDNSSVTLEIRNDNASVVSIHSQNNKNVCQIELTDQPSHSIVIDDTPEPNIPYEDGESKISLKINN</sequence>
<feature type="transmembrane region" description="Helical" evidence="1">
    <location>
        <begin position="165"/>
        <end position="188"/>
    </location>
</feature>
<reference evidence="2 3" key="1">
    <citation type="submission" date="2023-10" db="EMBL/GenBank/DDBJ databases">
        <title>Comparative genomics analysis reveals potential genetic determinants of host preference in Cryptosporidium xiaoi.</title>
        <authorList>
            <person name="Xiao L."/>
            <person name="Li J."/>
        </authorList>
    </citation>
    <scope>NUCLEOTIDE SEQUENCE [LARGE SCALE GENOMIC DNA]</scope>
    <source>
        <strain evidence="2 3">52996</strain>
    </source>
</reference>
<comment type="caution">
    <text evidence="2">The sequence shown here is derived from an EMBL/GenBank/DDBJ whole genome shotgun (WGS) entry which is preliminary data.</text>
</comment>
<keyword evidence="3" id="KW-1185">Reference proteome</keyword>
<feature type="transmembrane region" description="Helical" evidence="1">
    <location>
        <begin position="126"/>
        <end position="145"/>
    </location>
</feature>
<feature type="transmembrane region" description="Helical" evidence="1">
    <location>
        <begin position="209"/>
        <end position="234"/>
    </location>
</feature>
<name>A0AAV9XTC2_9CRYT</name>
<feature type="transmembrane region" description="Helical" evidence="1">
    <location>
        <begin position="306"/>
        <end position="325"/>
    </location>
</feature>
<keyword evidence="1" id="KW-1133">Transmembrane helix</keyword>
<dbReference type="Proteomes" id="UP001311799">
    <property type="component" value="Unassembled WGS sequence"/>
</dbReference>
<gene>
    <name evidence="2" type="ORF">RS030_71118</name>
</gene>
<protein>
    <submittedName>
        <fullName evidence="2">Multi-pass transmembrane</fullName>
    </submittedName>
</protein>
<evidence type="ECO:0000313" key="3">
    <source>
        <dbReference type="Proteomes" id="UP001311799"/>
    </source>
</evidence>
<dbReference type="EMBL" id="JAWDEY010000035">
    <property type="protein sequence ID" value="KAK6588000.1"/>
    <property type="molecule type" value="Genomic_DNA"/>
</dbReference>